<dbReference type="InterPro" id="IPR011785">
    <property type="entry name" value="Tscrpt_reg_PpsR-CrtJ"/>
</dbReference>
<dbReference type="SMART" id="SM00091">
    <property type="entry name" value="PAS"/>
    <property type="match status" value="3"/>
</dbReference>
<dbReference type="NCBIfam" id="TIGR02040">
    <property type="entry name" value="PpsR-CrtJ"/>
    <property type="match status" value="1"/>
</dbReference>
<dbReference type="Pfam" id="PF13188">
    <property type="entry name" value="PAS_8"/>
    <property type="match status" value="2"/>
</dbReference>
<keyword evidence="3" id="KW-1185">Reference proteome</keyword>
<dbReference type="NCBIfam" id="TIGR00229">
    <property type="entry name" value="sensory_box"/>
    <property type="match status" value="1"/>
</dbReference>
<dbReference type="InterPro" id="IPR052155">
    <property type="entry name" value="Biofilm_reg_signaling"/>
</dbReference>
<dbReference type="PANTHER" id="PTHR44757:SF2">
    <property type="entry name" value="BIOFILM ARCHITECTURE MAINTENANCE PROTEIN MBAA"/>
    <property type="match status" value="1"/>
</dbReference>
<sequence length="481" mass="51935">MEILVSRTVNSFQSPKKSLGSLNASVVARLISAAADVALVVDKSGIVKDIAVGSEDLVNAGFGEWIGVSWVDTVTPESRHKIEELLREAALKVPTRWREVNHTAPGGDLVPVRYSVIQIRPDGRVVAFGRDLRALASLQQQLVDAQLSIERDYARLRQSELRYRLLFQIASEAIVIADAWSGRITEVNPAAQTLIGESSKKLTAQTLVDLVDPADAAALQDLLATVRSTGVGDNVVVRLAGLDRRFTFSSSFFRQGASAFILARIAPVDPDVCECMPGKTGTLDRILERLPEGFVMTDADGRVISANTAFLDLAQLSNPEQAHGHALENWLGRSGVDMNVLMANLREHGSVRGFPTIVNGAYGSLEDVEVSAVSVPNGQQPCFGFVIRSSATRAAQQKAARPANLARSVDQLTELVGRVSLKDLVRESSDLIEKLCIEAALELTGDNRASAAEMLGLSRQSLYVKLRRYGLGDLQPEGSGE</sequence>
<dbReference type="InterPro" id="IPR009057">
    <property type="entry name" value="Homeodomain-like_sf"/>
</dbReference>
<protein>
    <submittedName>
        <fullName evidence="2">Transcriptional regulator PpsR</fullName>
    </submittedName>
</protein>
<dbReference type="EMBL" id="JAEMUK010000014">
    <property type="protein sequence ID" value="MBJ7543441.1"/>
    <property type="molecule type" value="Genomic_DNA"/>
</dbReference>
<dbReference type="SUPFAM" id="SSF55785">
    <property type="entry name" value="PYP-like sensor domain (PAS domain)"/>
    <property type="match status" value="3"/>
</dbReference>
<proteinExistence type="predicted"/>
<gene>
    <name evidence="2" type="primary">ppsR</name>
    <name evidence="2" type="ORF">JDN41_07710</name>
</gene>
<dbReference type="Gene3D" id="3.30.450.20">
    <property type="entry name" value="PAS domain"/>
    <property type="match status" value="3"/>
</dbReference>
<dbReference type="Pfam" id="PF08448">
    <property type="entry name" value="PAS_4"/>
    <property type="match status" value="1"/>
</dbReference>
<dbReference type="PROSITE" id="PS50112">
    <property type="entry name" value="PAS"/>
    <property type="match status" value="2"/>
</dbReference>
<feature type="domain" description="PAS" evidence="1">
    <location>
        <begin position="159"/>
        <end position="230"/>
    </location>
</feature>
<dbReference type="PANTHER" id="PTHR44757">
    <property type="entry name" value="DIGUANYLATE CYCLASE DGCP"/>
    <property type="match status" value="1"/>
</dbReference>
<dbReference type="InterPro" id="IPR013656">
    <property type="entry name" value="PAS_4"/>
</dbReference>
<evidence type="ECO:0000313" key="3">
    <source>
        <dbReference type="Proteomes" id="UP000623250"/>
    </source>
</evidence>
<dbReference type="InterPro" id="IPR035965">
    <property type="entry name" value="PAS-like_dom_sf"/>
</dbReference>
<dbReference type="PRINTS" id="PR01590">
    <property type="entry name" value="HTHFIS"/>
</dbReference>
<name>A0A8I1GGF8_9HYPH</name>
<organism evidence="2 3">
    <name type="scientific">Rhodomicrobium udaipurense</name>
    <dbReference type="NCBI Taxonomy" id="1202716"/>
    <lineage>
        <taxon>Bacteria</taxon>
        <taxon>Pseudomonadati</taxon>
        <taxon>Pseudomonadota</taxon>
        <taxon>Alphaproteobacteria</taxon>
        <taxon>Hyphomicrobiales</taxon>
        <taxon>Hyphomicrobiaceae</taxon>
        <taxon>Rhodomicrobium</taxon>
    </lineage>
</organism>
<dbReference type="InterPro" id="IPR002197">
    <property type="entry name" value="HTH_Fis"/>
</dbReference>
<reference evidence="2 3" key="1">
    <citation type="submission" date="2020-12" db="EMBL/GenBank/DDBJ databases">
        <title>Revised draft genomes of Rhodomicrobium vannielii ATCC 17100 and Rhodomicrobium udaipurense JA643.</title>
        <authorList>
            <person name="Conners E.M."/>
            <person name="Davenport E.J."/>
            <person name="Bose A."/>
        </authorList>
    </citation>
    <scope>NUCLEOTIDE SEQUENCE [LARGE SCALE GENOMIC DNA]</scope>
    <source>
        <strain evidence="2 3">JA643</strain>
    </source>
</reference>
<dbReference type="Gene3D" id="1.20.5.430">
    <property type="match status" value="1"/>
</dbReference>
<dbReference type="Proteomes" id="UP000623250">
    <property type="component" value="Unassembled WGS sequence"/>
</dbReference>
<dbReference type="Gene3D" id="1.10.10.60">
    <property type="entry name" value="Homeodomain-like"/>
    <property type="match status" value="1"/>
</dbReference>
<feature type="domain" description="PAS" evidence="1">
    <location>
        <begin position="279"/>
        <end position="320"/>
    </location>
</feature>
<dbReference type="InterPro" id="IPR000014">
    <property type="entry name" value="PAS"/>
</dbReference>
<accession>A0A8I1GGF8</accession>
<evidence type="ECO:0000313" key="2">
    <source>
        <dbReference type="EMBL" id="MBJ7543441.1"/>
    </source>
</evidence>
<dbReference type="AlphaFoldDB" id="A0A8I1GGF8"/>
<dbReference type="RefSeq" id="WP_052037399.1">
    <property type="nucleotide sequence ID" value="NZ_JAEMUK010000014.1"/>
</dbReference>
<dbReference type="Pfam" id="PF02954">
    <property type="entry name" value="HTH_8"/>
    <property type="match status" value="1"/>
</dbReference>
<dbReference type="GO" id="GO:0043565">
    <property type="term" value="F:sequence-specific DNA binding"/>
    <property type="evidence" value="ECO:0007669"/>
    <property type="project" value="InterPro"/>
</dbReference>
<dbReference type="SUPFAM" id="SSF46689">
    <property type="entry name" value="Homeodomain-like"/>
    <property type="match status" value="1"/>
</dbReference>
<evidence type="ECO:0000259" key="1">
    <source>
        <dbReference type="PROSITE" id="PS50112"/>
    </source>
</evidence>
<dbReference type="CDD" id="cd00130">
    <property type="entry name" value="PAS"/>
    <property type="match status" value="2"/>
</dbReference>
<comment type="caution">
    <text evidence="2">The sequence shown here is derived from an EMBL/GenBank/DDBJ whole genome shotgun (WGS) entry which is preliminary data.</text>
</comment>